<reference evidence="1" key="1">
    <citation type="journal article" date="2019" name="bioRxiv">
        <title>The Genome of the Zebra Mussel, Dreissena polymorpha: A Resource for Invasive Species Research.</title>
        <authorList>
            <person name="McCartney M.A."/>
            <person name="Auch B."/>
            <person name="Kono T."/>
            <person name="Mallez S."/>
            <person name="Zhang Y."/>
            <person name="Obille A."/>
            <person name="Becker A."/>
            <person name="Abrahante J.E."/>
            <person name="Garbe J."/>
            <person name="Badalamenti J.P."/>
            <person name="Herman A."/>
            <person name="Mangelson H."/>
            <person name="Liachko I."/>
            <person name="Sullivan S."/>
            <person name="Sone E.D."/>
            <person name="Koren S."/>
            <person name="Silverstein K.A.T."/>
            <person name="Beckman K.B."/>
            <person name="Gohl D.M."/>
        </authorList>
    </citation>
    <scope>NUCLEOTIDE SEQUENCE</scope>
    <source>
        <strain evidence="1">Duluth1</strain>
        <tissue evidence="1">Whole animal</tissue>
    </source>
</reference>
<evidence type="ECO:0000313" key="2">
    <source>
        <dbReference type="Proteomes" id="UP000828390"/>
    </source>
</evidence>
<dbReference type="AlphaFoldDB" id="A0A9D4MQF4"/>
<organism evidence="1 2">
    <name type="scientific">Dreissena polymorpha</name>
    <name type="common">Zebra mussel</name>
    <name type="synonym">Mytilus polymorpha</name>
    <dbReference type="NCBI Taxonomy" id="45954"/>
    <lineage>
        <taxon>Eukaryota</taxon>
        <taxon>Metazoa</taxon>
        <taxon>Spiralia</taxon>
        <taxon>Lophotrochozoa</taxon>
        <taxon>Mollusca</taxon>
        <taxon>Bivalvia</taxon>
        <taxon>Autobranchia</taxon>
        <taxon>Heteroconchia</taxon>
        <taxon>Euheterodonta</taxon>
        <taxon>Imparidentia</taxon>
        <taxon>Neoheterodontei</taxon>
        <taxon>Myida</taxon>
        <taxon>Dreissenoidea</taxon>
        <taxon>Dreissenidae</taxon>
        <taxon>Dreissena</taxon>
    </lineage>
</organism>
<proteinExistence type="predicted"/>
<evidence type="ECO:0000313" key="1">
    <source>
        <dbReference type="EMBL" id="KAH3880084.1"/>
    </source>
</evidence>
<dbReference type="EMBL" id="JAIWYP010000001">
    <property type="protein sequence ID" value="KAH3880084.1"/>
    <property type="molecule type" value="Genomic_DNA"/>
</dbReference>
<reference evidence="1" key="2">
    <citation type="submission" date="2020-11" db="EMBL/GenBank/DDBJ databases">
        <authorList>
            <person name="McCartney M.A."/>
            <person name="Auch B."/>
            <person name="Kono T."/>
            <person name="Mallez S."/>
            <person name="Becker A."/>
            <person name="Gohl D.M."/>
            <person name="Silverstein K.A.T."/>
            <person name="Koren S."/>
            <person name="Bechman K.B."/>
            <person name="Herman A."/>
            <person name="Abrahante J.E."/>
            <person name="Garbe J."/>
        </authorList>
    </citation>
    <scope>NUCLEOTIDE SEQUENCE</scope>
    <source>
        <strain evidence="1">Duluth1</strain>
        <tissue evidence="1">Whole animal</tissue>
    </source>
</reference>
<comment type="caution">
    <text evidence="1">The sequence shown here is derived from an EMBL/GenBank/DDBJ whole genome shotgun (WGS) entry which is preliminary data.</text>
</comment>
<gene>
    <name evidence="1" type="ORF">DPMN_003996</name>
</gene>
<sequence>MKDFVTVSLCLFSKQKRRICPCTRLNHLGLMLSWPSRITLQEEIQSMTEKLIAENLKQNPLIKVTGDNLDIYVKTSSLSKERRNKDLHLFTSNIIFSRVSTTDMNNSVPKVDVSELNSEKILMPEHSNEKDKLLHSYAVLIARTLCKVPAFRKYSKHVPKHVPHEFSENMSR</sequence>
<accession>A0A9D4MQF4</accession>
<protein>
    <submittedName>
        <fullName evidence="1">Uncharacterized protein</fullName>
    </submittedName>
</protein>
<keyword evidence="2" id="KW-1185">Reference proteome</keyword>
<dbReference type="Proteomes" id="UP000828390">
    <property type="component" value="Unassembled WGS sequence"/>
</dbReference>
<name>A0A9D4MQF4_DREPO</name>